<dbReference type="Pfam" id="PF07460">
    <property type="entry name" value="NUMOD3"/>
    <property type="match status" value="1"/>
</dbReference>
<dbReference type="InterPro" id="IPR003611">
    <property type="entry name" value="NUMOD3"/>
</dbReference>
<dbReference type="Proteomes" id="UP000030715">
    <property type="component" value="Segment"/>
</dbReference>
<proteinExistence type="predicted"/>
<evidence type="ECO:0000259" key="2">
    <source>
        <dbReference type="Pfam" id="PF07460"/>
    </source>
</evidence>
<evidence type="ECO:0000313" key="4">
    <source>
        <dbReference type="Proteomes" id="UP000030715"/>
    </source>
</evidence>
<feature type="domain" description="Nuclease associated modular" evidence="2">
    <location>
        <begin position="160"/>
        <end position="185"/>
    </location>
</feature>
<dbReference type="GO" id="GO:0004519">
    <property type="term" value="F:endonuclease activity"/>
    <property type="evidence" value="ECO:0007669"/>
    <property type="project" value="UniProtKB-KW"/>
</dbReference>
<reference evidence="3 4" key="1">
    <citation type="submission" date="2014-10" db="EMBL/GenBank/DDBJ databases">
        <title>VR bacteriophages - a small but diverse group of low-temperature viruses.</title>
        <authorList>
            <person name="Kaliniene L."/>
            <person name="Meskys R."/>
            <person name="Simoliunas E."/>
            <person name="Zajanckauskaite A."/>
            <person name="Truncaite L."/>
        </authorList>
    </citation>
    <scope>NUCLEOTIDE SEQUENCE [LARGE SCALE GENOMIC DNA]</scope>
</reference>
<keyword evidence="4" id="KW-1185">Reference proteome</keyword>
<dbReference type="GO" id="GO:0003677">
    <property type="term" value="F:DNA binding"/>
    <property type="evidence" value="ECO:0007669"/>
    <property type="project" value="InterPro"/>
</dbReference>
<gene>
    <name evidence="3" type="ORF">VR5_105</name>
</gene>
<dbReference type="OrthoDB" id="18636at10239"/>
<evidence type="ECO:0000313" key="3">
    <source>
        <dbReference type="EMBL" id="AIZ01892.1"/>
    </source>
</evidence>
<feature type="region of interest" description="Disordered" evidence="1">
    <location>
        <begin position="172"/>
        <end position="192"/>
    </location>
</feature>
<keyword evidence="3" id="KW-0378">Hydrolase</keyword>
<dbReference type="KEGG" id="vg:26632410"/>
<organism evidence="3 4">
    <name type="scientific">Escherichia phage vb_EcoM-VR5</name>
    <dbReference type="NCBI Taxonomy" id="1567026"/>
    <lineage>
        <taxon>Viruses</taxon>
        <taxon>Duplodnaviria</taxon>
        <taxon>Heunggongvirae</taxon>
        <taxon>Uroviricota</taxon>
        <taxon>Caudoviricetes</taxon>
        <taxon>Pantevenvirales</taxon>
        <taxon>Straboviridae</taxon>
        <taxon>Tevenvirinae</taxon>
        <taxon>Dhakavirus</taxon>
        <taxon>Dhakavirus vr5</taxon>
    </lineage>
</organism>
<sequence length="245" mass="27908">MVKEFHYNYLTVIKTLKAKYYYVGKHSTDNLSDGYFGSGTVVKNICKKHPYKTRILKFFETEDEAYDAEVPLVEKAKLKYGKHSLNFADGGRGKKKGTKLSLLTKCKMSRSKKGVKWSAARIEASKYTTSNKGANHYSNRIGFTDEHKAKIGLASKKLKGFKHSCATIKNMSDSKKGEKNPMFGKQGAMKGKPSPIRNETWKYYDELKILWEESNKPSAYMFKKIALSKGYPDCSYRGIVSKWQV</sequence>
<dbReference type="GeneID" id="26632410"/>
<name>A0A0A7HB29_9CAUD</name>
<keyword evidence="3" id="KW-0540">Nuclease</keyword>
<protein>
    <submittedName>
        <fullName evidence="3">Putative site-specific intron-like DNA endonuclease</fullName>
    </submittedName>
</protein>
<dbReference type="RefSeq" id="YP_009205799.1">
    <property type="nucleotide sequence ID" value="NC_028881.1"/>
</dbReference>
<evidence type="ECO:0000256" key="1">
    <source>
        <dbReference type="SAM" id="MobiDB-lite"/>
    </source>
</evidence>
<accession>A0A0A7HB29</accession>
<keyword evidence="3" id="KW-0255">Endonuclease</keyword>
<dbReference type="EMBL" id="KP007359">
    <property type="protein sequence ID" value="AIZ01892.1"/>
    <property type="molecule type" value="Genomic_DNA"/>
</dbReference>